<keyword evidence="3 4" id="KW-0998">Cell outer membrane</keyword>
<comment type="similarity">
    <text evidence="4">Belongs to the LptD family.</text>
</comment>
<evidence type="ECO:0000256" key="4">
    <source>
        <dbReference type="HAMAP-Rule" id="MF_01411"/>
    </source>
</evidence>
<dbReference type="InterPro" id="IPR007543">
    <property type="entry name" value="LptD_C"/>
</dbReference>
<comment type="subunit">
    <text evidence="4">Component of the lipopolysaccharide transport and assembly complex. Interacts with LptE and LptA.</text>
</comment>
<dbReference type="InterPro" id="IPR050218">
    <property type="entry name" value="LptD"/>
</dbReference>
<sequence length="747" mass="85446">MPPAGAEGTAPEPPPLIGLATVYRHAPSLILCIHVAITPALADEWALCDYHPPAPDTTYPDDGQLRFRADKAVLDREGVSRLEGNVEVFQSTRTLTANRFEYEKARDYLEATGNVTFEDRAGLSFDSSAGHLYLDSEKGRFEEVEYFFQPRHARGKARTIEPRGAERFRLNHASYTTCDPGRQDWQLTASRVDLNQDTGRGTARNVLLRFHRVPLLYTPWINFPIDDRRQSGLLLPSIGNADSTGLDVEIPYYFNLAPHRDAILAPRYLGRRGTMLGAQYRHLSQSSAGEFDLEYLPDDSVYGNDRSLFIWDQQWRPTSRLRLHTEGSDVSDADYLSDFGNSLSDTSTTHLERRADLSYHASHWNLLARLEDYQTVDDSIVDPNQPYKRLPQFLYHGSWPQSAYGIDLGMRAEWVSFDRRDSITGQRTDIMPEASLPLRGAAWFLTPRVRYRFTHYDLEGQPAGTDPSLQRNLPVTSVDAGLFFDRPLGEDRFQTLEPRLFYRYTPYRDQDDLPRFDTSEYGFNFDQLFRDQSFSGPDRVADANQLTTALTSRVVDAGTGIERFRVSLGQVHYFEDRRVRSEPGDPPLTDNSSSIVAEAAWRPDANWSVRGTTQWDPHREQTERRTAHLQYREDGNRVVNLGYRFQEDRLDQTDLSFAWPLSRRWDAVGRWAYSLEDERDLEILAGLEYNTCCWGARVVFRRYLTDGLQDEYNEGIHFQLILKGLGSLGTGLGDLLSEGILGYEDDY</sequence>
<comment type="caution">
    <text evidence="4">Lacks conserved residue(s) required for the propagation of feature annotation.</text>
</comment>
<dbReference type="OrthoDB" id="9760225at2"/>
<comment type="subcellular location">
    <subcellularLocation>
        <location evidence="4">Cell outer membrane</location>
    </subcellularLocation>
</comment>
<name>A0A1H7NQ94_9GAMM</name>
<dbReference type="GO" id="GO:1990351">
    <property type="term" value="C:transporter complex"/>
    <property type="evidence" value="ECO:0007669"/>
    <property type="project" value="TreeGrafter"/>
</dbReference>
<dbReference type="PANTHER" id="PTHR30189">
    <property type="entry name" value="LPS-ASSEMBLY PROTEIN"/>
    <property type="match status" value="1"/>
</dbReference>
<dbReference type="Proteomes" id="UP000199256">
    <property type="component" value="Unassembled WGS sequence"/>
</dbReference>
<dbReference type="GO" id="GO:0009279">
    <property type="term" value="C:cell outer membrane"/>
    <property type="evidence" value="ECO:0007669"/>
    <property type="project" value="UniProtKB-SubCell"/>
</dbReference>
<evidence type="ECO:0000256" key="3">
    <source>
        <dbReference type="ARBA" id="ARBA00023237"/>
    </source>
</evidence>
<dbReference type="GO" id="GO:0043165">
    <property type="term" value="P:Gram-negative-bacterium-type cell outer membrane assembly"/>
    <property type="evidence" value="ECO:0007669"/>
    <property type="project" value="UniProtKB-UniRule"/>
</dbReference>
<dbReference type="AlphaFoldDB" id="A0A1H7NQ94"/>
<dbReference type="STRING" id="1396821.SAMN05444515_11251"/>
<dbReference type="GO" id="GO:0015920">
    <property type="term" value="P:lipopolysaccharide transport"/>
    <property type="evidence" value="ECO:0007669"/>
    <property type="project" value="InterPro"/>
</dbReference>
<feature type="domain" description="Organic solvent tolerance-like N-terminal" evidence="5">
    <location>
        <begin position="69"/>
        <end position="199"/>
    </location>
</feature>
<protein>
    <recommendedName>
        <fullName evidence="4">LPS-assembly protein LptD</fullName>
    </recommendedName>
</protein>
<proteinExistence type="inferred from homology"/>
<evidence type="ECO:0000313" key="7">
    <source>
        <dbReference type="EMBL" id="SEL25208.1"/>
    </source>
</evidence>
<keyword evidence="8" id="KW-1185">Reference proteome</keyword>
<dbReference type="HAMAP" id="MF_01411">
    <property type="entry name" value="LPS_assembly_LptD"/>
    <property type="match status" value="1"/>
</dbReference>
<dbReference type="InterPro" id="IPR020889">
    <property type="entry name" value="LipoPS_assembly_LptD"/>
</dbReference>
<feature type="domain" description="LptD C-terminal" evidence="6">
    <location>
        <begin position="304"/>
        <end position="665"/>
    </location>
</feature>
<accession>A0A1H7NQ94</accession>
<gene>
    <name evidence="4" type="primary">lptD</name>
    <name evidence="7" type="ORF">SAMN05444515_11251</name>
</gene>
<keyword evidence="1 4" id="KW-0732">Signal</keyword>
<evidence type="ECO:0000256" key="1">
    <source>
        <dbReference type="ARBA" id="ARBA00022729"/>
    </source>
</evidence>
<organism evidence="7 8">
    <name type="scientific">Ectothiorhodospira marina</name>
    <dbReference type="NCBI Taxonomy" id="1396821"/>
    <lineage>
        <taxon>Bacteria</taxon>
        <taxon>Pseudomonadati</taxon>
        <taxon>Pseudomonadota</taxon>
        <taxon>Gammaproteobacteria</taxon>
        <taxon>Chromatiales</taxon>
        <taxon>Ectothiorhodospiraceae</taxon>
        <taxon>Ectothiorhodospira</taxon>
    </lineage>
</organism>
<evidence type="ECO:0000259" key="6">
    <source>
        <dbReference type="Pfam" id="PF04453"/>
    </source>
</evidence>
<dbReference type="Pfam" id="PF03968">
    <property type="entry name" value="LptD_N"/>
    <property type="match status" value="1"/>
</dbReference>
<reference evidence="8" key="1">
    <citation type="submission" date="2016-10" db="EMBL/GenBank/DDBJ databases">
        <authorList>
            <person name="Varghese N."/>
            <person name="Submissions S."/>
        </authorList>
    </citation>
    <scope>NUCLEOTIDE SEQUENCE [LARGE SCALE GENOMIC DNA]</scope>
    <source>
        <strain evidence="8">DSM 241</strain>
    </source>
</reference>
<dbReference type="Pfam" id="PF04453">
    <property type="entry name" value="LptD"/>
    <property type="match status" value="1"/>
</dbReference>
<comment type="function">
    <text evidence="4">Together with LptE, is involved in the assembly of lipopolysaccharide (LPS) at the surface of the outer membrane.</text>
</comment>
<evidence type="ECO:0000313" key="8">
    <source>
        <dbReference type="Proteomes" id="UP000199256"/>
    </source>
</evidence>
<dbReference type="InterPro" id="IPR005653">
    <property type="entry name" value="OstA-like_N"/>
</dbReference>
<dbReference type="PANTHER" id="PTHR30189:SF1">
    <property type="entry name" value="LPS-ASSEMBLY PROTEIN LPTD"/>
    <property type="match status" value="1"/>
</dbReference>
<evidence type="ECO:0000259" key="5">
    <source>
        <dbReference type="Pfam" id="PF03968"/>
    </source>
</evidence>
<dbReference type="EMBL" id="FOAA01000012">
    <property type="protein sequence ID" value="SEL25208.1"/>
    <property type="molecule type" value="Genomic_DNA"/>
</dbReference>
<keyword evidence="2 4" id="KW-0472">Membrane</keyword>
<evidence type="ECO:0000256" key="2">
    <source>
        <dbReference type="ARBA" id="ARBA00023136"/>
    </source>
</evidence>